<protein>
    <submittedName>
        <fullName evidence="2">Alpha/beta fold hydrolase</fullName>
    </submittedName>
</protein>
<reference evidence="2 3" key="1">
    <citation type="submission" date="2024-09" db="EMBL/GenBank/DDBJ databases">
        <authorList>
            <person name="Sun Q."/>
            <person name="Mori K."/>
        </authorList>
    </citation>
    <scope>NUCLEOTIDE SEQUENCE [LARGE SCALE GENOMIC DNA]</scope>
    <source>
        <strain evidence="2 3">TBRC 1432</strain>
    </source>
</reference>
<evidence type="ECO:0000259" key="1">
    <source>
        <dbReference type="Pfam" id="PF00561"/>
    </source>
</evidence>
<evidence type="ECO:0000313" key="3">
    <source>
        <dbReference type="Proteomes" id="UP001589810"/>
    </source>
</evidence>
<proteinExistence type="predicted"/>
<evidence type="ECO:0000313" key="2">
    <source>
        <dbReference type="EMBL" id="MFC0546455.1"/>
    </source>
</evidence>
<comment type="caution">
    <text evidence="2">The sequence shown here is derived from an EMBL/GenBank/DDBJ whole genome shotgun (WGS) entry which is preliminary data.</text>
</comment>
<dbReference type="RefSeq" id="WP_273936697.1">
    <property type="nucleotide sequence ID" value="NZ_CP097263.1"/>
</dbReference>
<keyword evidence="2" id="KW-0378">Hydrolase</keyword>
<organism evidence="2 3">
    <name type="scientific">Kutzneria chonburiensis</name>
    <dbReference type="NCBI Taxonomy" id="1483604"/>
    <lineage>
        <taxon>Bacteria</taxon>
        <taxon>Bacillati</taxon>
        <taxon>Actinomycetota</taxon>
        <taxon>Actinomycetes</taxon>
        <taxon>Pseudonocardiales</taxon>
        <taxon>Pseudonocardiaceae</taxon>
        <taxon>Kutzneria</taxon>
    </lineage>
</organism>
<dbReference type="Proteomes" id="UP001589810">
    <property type="component" value="Unassembled WGS sequence"/>
</dbReference>
<dbReference type="SUPFAM" id="SSF53474">
    <property type="entry name" value="alpha/beta-Hydrolases"/>
    <property type="match status" value="1"/>
</dbReference>
<dbReference type="Gene3D" id="3.40.50.1820">
    <property type="entry name" value="alpha/beta hydrolase"/>
    <property type="match status" value="1"/>
</dbReference>
<dbReference type="EMBL" id="JBHLUD010000013">
    <property type="protein sequence ID" value="MFC0546455.1"/>
    <property type="molecule type" value="Genomic_DNA"/>
</dbReference>
<gene>
    <name evidence="2" type="ORF">ACFFH7_33420</name>
</gene>
<dbReference type="InterPro" id="IPR050471">
    <property type="entry name" value="AB_hydrolase"/>
</dbReference>
<dbReference type="InterPro" id="IPR029058">
    <property type="entry name" value="AB_hydrolase_fold"/>
</dbReference>
<feature type="domain" description="AB hydrolase-1" evidence="1">
    <location>
        <begin position="22"/>
        <end position="269"/>
    </location>
</feature>
<dbReference type="GO" id="GO:0016787">
    <property type="term" value="F:hydrolase activity"/>
    <property type="evidence" value="ECO:0007669"/>
    <property type="project" value="UniProtKB-KW"/>
</dbReference>
<dbReference type="InterPro" id="IPR000073">
    <property type="entry name" value="AB_hydrolase_1"/>
</dbReference>
<name>A0ABV6N1L6_9PSEU</name>
<dbReference type="PANTHER" id="PTHR43433">
    <property type="entry name" value="HYDROLASE, ALPHA/BETA FOLD FAMILY PROTEIN"/>
    <property type="match status" value="1"/>
</dbReference>
<dbReference type="PANTHER" id="PTHR43433:SF5">
    <property type="entry name" value="AB HYDROLASE-1 DOMAIN-CONTAINING PROTEIN"/>
    <property type="match status" value="1"/>
</dbReference>
<dbReference type="Pfam" id="PF00561">
    <property type="entry name" value="Abhydrolase_1"/>
    <property type="match status" value="1"/>
</dbReference>
<sequence length="289" mass="30061">MPQLTANGISLEYDTFGDPGNPALLLVMGLGAQMTMWDPAFCQLLADKGFHVIRFDNRDAGLSQSIESPSLDVAAVMAGDPSTAPYRLSDMADDAAALLAELGIDKAHVVGASMGGMIVQQLLIDHADQLLSACSIMSTTGDQSVGASTPEAMAALQAPPPQTADEAAEAAVRASRAVGSPGFPFDEERIRANGRAAFERARNPLGFVRQFAAIMASGDRTEGLRTVKVPTLVIHGEADPLLNVTGGKATAAAIPDSRLLIIPGMGHDLPIPAWPQIVDAIADNAARAV</sequence>
<keyword evidence="3" id="KW-1185">Reference proteome</keyword>
<accession>A0ABV6N1L6</accession>